<dbReference type="PANTHER" id="PTHR15087:SF14">
    <property type="entry name" value="PROTEIN NPAT"/>
    <property type="match status" value="1"/>
</dbReference>
<dbReference type="EMBL" id="JAINUG010000077">
    <property type="protein sequence ID" value="KAJ8400320.1"/>
    <property type="molecule type" value="Genomic_DNA"/>
</dbReference>
<feature type="region of interest" description="Disordered" evidence="1">
    <location>
        <begin position="211"/>
        <end position="325"/>
    </location>
</feature>
<dbReference type="GO" id="GO:0003712">
    <property type="term" value="F:transcription coregulator activity"/>
    <property type="evidence" value="ECO:0007669"/>
    <property type="project" value="TreeGrafter"/>
</dbReference>
<feature type="region of interest" description="Disordered" evidence="1">
    <location>
        <begin position="467"/>
        <end position="560"/>
    </location>
</feature>
<feature type="compositionally biased region" description="Basic and acidic residues" evidence="1">
    <location>
        <begin position="603"/>
        <end position="618"/>
    </location>
</feature>
<evidence type="ECO:0000313" key="3">
    <source>
        <dbReference type="EMBL" id="KAJ8400320.1"/>
    </source>
</evidence>
<feature type="region of interest" description="Disordered" evidence="1">
    <location>
        <begin position="823"/>
        <end position="868"/>
    </location>
</feature>
<dbReference type="PROSITE" id="PS50896">
    <property type="entry name" value="LISH"/>
    <property type="match status" value="1"/>
</dbReference>
<proteinExistence type="predicted"/>
<dbReference type="InterPro" id="IPR006594">
    <property type="entry name" value="LisH"/>
</dbReference>
<evidence type="ECO:0000313" key="4">
    <source>
        <dbReference type="Proteomes" id="UP001221898"/>
    </source>
</evidence>
<feature type="region of interest" description="Disordered" evidence="1">
    <location>
        <begin position="117"/>
        <end position="199"/>
    </location>
</feature>
<evidence type="ECO:0000259" key="2">
    <source>
        <dbReference type="Pfam" id="PF15712"/>
    </source>
</evidence>
<feature type="compositionally biased region" description="Basic and acidic residues" evidence="1">
    <location>
        <begin position="479"/>
        <end position="497"/>
    </location>
</feature>
<dbReference type="PANTHER" id="PTHR15087">
    <property type="entry name" value="PROTEIN NPAT"/>
    <property type="match status" value="1"/>
</dbReference>
<dbReference type="Pfam" id="PF15712">
    <property type="entry name" value="NPAT_C"/>
    <property type="match status" value="1"/>
</dbReference>
<dbReference type="InterPro" id="IPR031442">
    <property type="entry name" value="NPAT_C"/>
</dbReference>
<dbReference type="Proteomes" id="UP001221898">
    <property type="component" value="Unassembled WGS sequence"/>
</dbReference>
<feature type="compositionally biased region" description="Polar residues" evidence="1">
    <location>
        <begin position="467"/>
        <end position="477"/>
    </location>
</feature>
<feature type="region of interest" description="Disordered" evidence="1">
    <location>
        <begin position="647"/>
        <end position="729"/>
    </location>
</feature>
<evidence type="ECO:0000256" key="1">
    <source>
        <dbReference type="SAM" id="MobiDB-lite"/>
    </source>
</evidence>
<name>A0AAD7WKT0_9TELE</name>
<protein>
    <recommendedName>
        <fullName evidence="2">Protein NPAT C-terminal domain-containing protein</fullName>
    </recommendedName>
</protein>
<feature type="compositionally biased region" description="Low complexity" evidence="1">
    <location>
        <begin position="259"/>
        <end position="287"/>
    </location>
</feature>
<feature type="domain" description="Protein NPAT C-terminal" evidence="2">
    <location>
        <begin position="434"/>
        <end position="895"/>
    </location>
</feature>
<dbReference type="GO" id="GO:0005634">
    <property type="term" value="C:nucleus"/>
    <property type="evidence" value="ECO:0007669"/>
    <property type="project" value="TreeGrafter"/>
</dbReference>
<comment type="caution">
    <text evidence="3">The sequence shown here is derived from an EMBL/GenBank/DDBJ whole genome shotgun (WGS) entry which is preliminary data.</text>
</comment>
<reference evidence="3" key="1">
    <citation type="journal article" date="2023" name="Science">
        <title>Genome structures resolve the early diversification of teleost fishes.</title>
        <authorList>
            <person name="Parey E."/>
            <person name="Louis A."/>
            <person name="Montfort J."/>
            <person name="Bouchez O."/>
            <person name="Roques C."/>
            <person name="Iampietro C."/>
            <person name="Lluch J."/>
            <person name="Castinel A."/>
            <person name="Donnadieu C."/>
            <person name="Desvignes T."/>
            <person name="Floi Bucao C."/>
            <person name="Jouanno E."/>
            <person name="Wen M."/>
            <person name="Mejri S."/>
            <person name="Dirks R."/>
            <person name="Jansen H."/>
            <person name="Henkel C."/>
            <person name="Chen W.J."/>
            <person name="Zahm M."/>
            <person name="Cabau C."/>
            <person name="Klopp C."/>
            <person name="Thompson A.W."/>
            <person name="Robinson-Rechavi M."/>
            <person name="Braasch I."/>
            <person name="Lecointre G."/>
            <person name="Bobe J."/>
            <person name="Postlethwait J.H."/>
            <person name="Berthelot C."/>
            <person name="Roest Crollius H."/>
            <person name="Guiguen Y."/>
        </authorList>
    </citation>
    <scope>NUCLEOTIDE SEQUENCE</scope>
    <source>
        <strain evidence="3">NC1722</strain>
    </source>
</reference>
<dbReference type="AlphaFoldDB" id="A0AAD7WKT0"/>
<gene>
    <name evidence="3" type="ORF">AAFF_G00397030</name>
</gene>
<feature type="region of interest" description="Disordered" evidence="1">
    <location>
        <begin position="575"/>
        <end position="622"/>
    </location>
</feature>
<feature type="compositionally biased region" description="Basic and acidic residues" evidence="1">
    <location>
        <begin position="117"/>
        <end position="138"/>
    </location>
</feature>
<sequence length="895" mass="94235">MLLPSDIARLVLGYLEQEGLHVTSQAFILESPNLKEYADHSSGDGAISTCVFSLFGKSLTTILREYVMAKATEPSQEAQVPAVMISLWKRLDITLNQIRCLQTSPALHQGLRCSEELASRREVDSRTVKTRNAPEPKSTKSRKMAHPLQRALRAARDPPPPPSHLVTDRQLDASVPSKTHTGADEPWSPESPAAPLPQSHIQQGLWASRDLKAPDPIGASASAGASVPVPTQWPGGPREAASRHTPSPVGNAAPCGRVAPPAAEGGPSEATPLATVAAAASSTSACSPPEPSPPGRKPGPDTIVGGNKHNDPNQSQAFSSFTGGGNPTVTLAPSPTETAVETAEALGLLTGLARQAAIRAVAIDKQDNAKVCPHGDGEIEQETKTGSIRSLPADTSFVASDLVTTGQWFEAMVLPKSVPPGQESSLPLMLETPPLSRSVVAMALDITPLPDSTLQVKESIMVPTSVAGQSGALTSPDPSVKKQEKWKPRANPAEKHSTHAGKARTPQSVAPAEDGTRAAPPSVTSPQSHRRMLCFEVSSGNATGDKTPQLSPTGQRPSAATFRWIKPPVLESSRAVGCKTTPEGAKGANAGDEAGTTPGKKPPSSDRKCSASRADGEQRPTLQSMDVARGATRLGNCENLQMVRTEEETECGGGTNRGARSNVTDGRNGKTPAEGRKEASSHNAANKENELEGRGLGKLRPVNMTATPPGESTPTSVRTSALPSPGCLGQIPACKTSTLIGQGAHMEQSPAPTPSEAPLLPRIPAQGRDLKEASDRQGTPTGLQGRDREARHLPQDPAPNALIPTCSPAASRAAHTLMILSRTAISPLRDSGQRGTPPSSQGRKREQDKQTSPTSLEELQLSANRTKAKRRKKLLDCFPVDLDVDKFLSSLHYDE</sequence>
<feature type="compositionally biased region" description="Basic and acidic residues" evidence="1">
    <location>
        <begin position="785"/>
        <end position="794"/>
    </location>
</feature>
<feature type="compositionally biased region" description="Polar residues" evidence="1">
    <location>
        <begin position="704"/>
        <end position="722"/>
    </location>
</feature>
<feature type="compositionally biased region" description="Basic and acidic residues" evidence="1">
    <location>
        <begin position="673"/>
        <end position="695"/>
    </location>
</feature>
<feature type="compositionally biased region" description="Pro residues" evidence="1">
    <location>
        <begin position="288"/>
        <end position="297"/>
    </location>
</feature>
<feature type="region of interest" description="Disordered" evidence="1">
    <location>
        <begin position="742"/>
        <end position="761"/>
    </location>
</feature>
<keyword evidence="4" id="KW-1185">Reference proteome</keyword>
<feature type="compositionally biased region" description="Polar residues" evidence="1">
    <location>
        <begin position="312"/>
        <end position="325"/>
    </location>
</feature>
<feature type="compositionally biased region" description="Polar residues" evidence="1">
    <location>
        <begin position="538"/>
        <end position="558"/>
    </location>
</feature>
<feature type="region of interest" description="Disordered" evidence="1">
    <location>
        <begin position="767"/>
        <end position="806"/>
    </location>
</feature>
<accession>A0AAD7WKT0</accession>
<dbReference type="InterPro" id="IPR052850">
    <property type="entry name" value="NPAT_LisH"/>
</dbReference>
<organism evidence="3 4">
    <name type="scientific">Aldrovandia affinis</name>
    <dbReference type="NCBI Taxonomy" id="143900"/>
    <lineage>
        <taxon>Eukaryota</taxon>
        <taxon>Metazoa</taxon>
        <taxon>Chordata</taxon>
        <taxon>Craniata</taxon>
        <taxon>Vertebrata</taxon>
        <taxon>Euteleostomi</taxon>
        <taxon>Actinopterygii</taxon>
        <taxon>Neopterygii</taxon>
        <taxon>Teleostei</taxon>
        <taxon>Notacanthiformes</taxon>
        <taxon>Halosauridae</taxon>
        <taxon>Aldrovandia</taxon>
    </lineage>
</organism>
<feature type="compositionally biased region" description="Polar residues" evidence="1">
    <location>
        <begin position="850"/>
        <end position="865"/>
    </location>
</feature>